<keyword evidence="1" id="KW-0678">Repressor</keyword>
<evidence type="ECO:0000256" key="4">
    <source>
        <dbReference type="ARBA" id="ARBA00023163"/>
    </source>
</evidence>
<feature type="DNA-binding region" description="H-T-H motif" evidence="5">
    <location>
        <begin position="45"/>
        <end position="64"/>
    </location>
</feature>
<dbReference type="InterPro" id="IPR009057">
    <property type="entry name" value="Homeodomain-like_sf"/>
</dbReference>
<dbReference type="InterPro" id="IPR050109">
    <property type="entry name" value="HTH-type_TetR-like_transc_reg"/>
</dbReference>
<feature type="region of interest" description="Disordered" evidence="6">
    <location>
        <begin position="1"/>
        <end position="24"/>
    </location>
</feature>
<evidence type="ECO:0000256" key="6">
    <source>
        <dbReference type="SAM" id="MobiDB-lite"/>
    </source>
</evidence>
<protein>
    <submittedName>
        <fullName evidence="8">TetR family transcriptional regulator</fullName>
    </submittedName>
</protein>
<dbReference type="AlphaFoldDB" id="A0A7Y0E2L3"/>
<accession>A0A7Y0E2L3</accession>
<organism evidence="8 9">
    <name type="scientific">Pacificispira spongiicola</name>
    <dbReference type="NCBI Taxonomy" id="2729598"/>
    <lineage>
        <taxon>Bacteria</taxon>
        <taxon>Pseudomonadati</taxon>
        <taxon>Pseudomonadota</taxon>
        <taxon>Alphaproteobacteria</taxon>
        <taxon>Rhodospirillales</taxon>
        <taxon>Rhodospirillaceae</taxon>
        <taxon>Pacificispira</taxon>
    </lineage>
</organism>
<dbReference type="Gene3D" id="1.10.357.10">
    <property type="entry name" value="Tetracycline Repressor, domain 2"/>
    <property type="match status" value="1"/>
</dbReference>
<dbReference type="PANTHER" id="PTHR30055">
    <property type="entry name" value="HTH-TYPE TRANSCRIPTIONAL REGULATOR RUTR"/>
    <property type="match status" value="1"/>
</dbReference>
<dbReference type="RefSeq" id="WP_169626486.1">
    <property type="nucleotide sequence ID" value="NZ_JABBNT010000005.1"/>
</dbReference>
<evidence type="ECO:0000256" key="1">
    <source>
        <dbReference type="ARBA" id="ARBA00022491"/>
    </source>
</evidence>
<dbReference type="PANTHER" id="PTHR30055:SF234">
    <property type="entry name" value="HTH-TYPE TRANSCRIPTIONAL REGULATOR BETI"/>
    <property type="match status" value="1"/>
</dbReference>
<gene>
    <name evidence="8" type="ORF">HH303_16510</name>
</gene>
<feature type="domain" description="HTH tetR-type" evidence="7">
    <location>
        <begin position="22"/>
        <end position="82"/>
    </location>
</feature>
<dbReference type="Proteomes" id="UP000539372">
    <property type="component" value="Unassembled WGS sequence"/>
</dbReference>
<dbReference type="EMBL" id="JABBNT010000005">
    <property type="protein sequence ID" value="NMM46097.1"/>
    <property type="molecule type" value="Genomic_DNA"/>
</dbReference>
<name>A0A7Y0E2L3_9PROT</name>
<dbReference type="GO" id="GO:0000976">
    <property type="term" value="F:transcription cis-regulatory region binding"/>
    <property type="evidence" value="ECO:0007669"/>
    <property type="project" value="TreeGrafter"/>
</dbReference>
<keyword evidence="4" id="KW-0804">Transcription</keyword>
<dbReference type="SUPFAM" id="SSF46689">
    <property type="entry name" value="Homeodomain-like"/>
    <property type="match status" value="1"/>
</dbReference>
<dbReference type="PROSITE" id="PS50977">
    <property type="entry name" value="HTH_TETR_2"/>
    <property type="match status" value="1"/>
</dbReference>
<dbReference type="GO" id="GO:0003700">
    <property type="term" value="F:DNA-binding transcription factor activity"/>
    <property type="evidence" value="ECO:0007669"/>
    <property type="project" value="TreeGrafter"/>
</dbReference>
<dbReference type="Pfam" id="PF13977">
    <property type="entry name" value="TetR_C_6"/>
    <property type="match status" value="1"/>
</dbReference>
<evidence type="ECO:0000256" key="5">
    <source>
        <dbReference type="PROSITE-ProRule" id="PRU00335"/>
    </source>
</evidence>
<keyword evidence="3 5" id="KW-0238">DNA-binding</keyword>
<dbReference type="InterPro" id="IPR001647">
    <property type="entry name" value="HTH_TetR"/>
</dbReference>
<dbReference type="Pfam" id="PF00440">
    <property type="entry name" value="TetR_N"/>
    <property type="match status" value="1"/>
</dbReference>
<evidence type="ECO:0000256" key="2">
    <source>
        <dbReference type="ARBA" id="ARBA00023015"/>
    </source>
</evidence>
<comment type="caution">
    <text evidence="8">The sequence shown here is derived from an EMBL/GenBank/DDBJ whole genome shotgun (WGS) entry which is preliminary data.</text>
</comment>
<dbReference type="PRINTS" id="PR00455">
    <property type="entry name" value="HTHTETR"/>
</dbReference>
<reference evidence="8 9" key="1">
    <citation type="submission" date="2020-04" db="EMBL/GenBank/DDBJ databases">
        <title>Rhodospirillaceae bacterium KN72 isolated from deep sea.</title>
        <authorList>
            <person name="Zhang D.-C."/>
        </authorList>
    </citation>
    <scope>NUCLEOTIDE SEQUENCE [LARGE SCALE GENOMIC DNA]</scope>
    <source>
        <strain evidence="8 9">KN72</strain>
    </source>
</reference>
<evidence type="ECO:0000256" key="3">
    <source>
        <dbReference type="ARBA" id="ARBA00023125"/>
    </source>
</evidence>
<dbReference type="SUPFAM" id="SSF48498">
    <property type="entry name" value="Tetracyclin repressor-like, C-terminal domain"/>
    <property type="match status" value="1"/>
</dbReference>
<proteinExistence type="predicted"/>
<evidence type="ECO:0000313" key="8">
    <source>
        <dbReference type="EMBL" id="NMM46097.1"/>
    </source>
</evidence>
<dbReference type="InterPro" id="IPR036271">
    <property type="entry name" value="Tet_transcr_reg_TetR-rel_C_sf"/>
</dbReference>
<keyword evidence="2" id="KW-0805">Transcription regulation</keyword>
<sequence length="224" mass="25284">MSDAHAKKPLGRPKGEQTENAAKRRKQLVEAAIDSIVTHGMSATTLATVSKAAGLSQGVAVFYFKSKENLLTETLKKHYEEYQATWKRAQADAPDDPLEQIMAIVYADLDPIICNNRNLTLWNSYWGEATARPNFAELCDHYDKERYDMLVSLCRAVEDQMSGKQWDAVSVADTLDTLTDGFWIRIHITPNFMSLKEARGVIARYLATVFPQHESRIFELARAV</sequence>
<dbReference type="InterPro" id="IPR039538">
    <property type="entry name" value="BetI_C"/>
</dbReference>
<evidence type="ECO:0000313" key="9">
    <source>
        <dbReference type="Proteomes" id="UP000539372"/>
    </source>
</evidence>
<evidence type="ECO:0000259" key="7">
    <source>
        <dbReference type="PROSITE" id="PS50977"/>
    </source>
</evidence>
<keyword evidence="9" id="KW-1185">Reference proteome</keyword>